<keyword evidence="2" id="KW-1277">Toxin-antitoxin system</keyword>
<evidence type="ECO:0000256" key="2">
    <source>
        <dbReference type="ARBA" id="ARBA00022649"/>
    </source>
</evidence>
<comment type="cofactor">
    <cofactor evidence="1">
        <name>Mg(2+)</name>
        <dbReference type="ChEBI" id="CHEBI:18420"/>
    </cofactor>
</comment>
<dbReference type="Proteomes" id="UP000006655">
    <property type="component" value="Chromosome"/>
</dbReference>
<dbReference type="AlphaFoldDB" id="A0A806DMX7"/>
<dbReference type="InterPro" id="IPR043519">
    <property type="entry name" value="NT_sf"/>
</dbReference>
<dbReference type="PANTHER" id="PTHR33571:SF12">
    <property type="entry name" value="BSL3053 PROTEIN"/>
    <property type="match status" value="1"/>
</dbReference>
<proteinExistence type="inferred from homology"/>
<organism evidence="11 12">
    <name type="scientific">Meiothermus ruber (strain ATCC 35948 / DSM 1279 / VKM B-1258 / 21)</name>
    <name type="common">Thermus ruber</name>
    <dbReference type="NCBI Taxonomy" id="504728"/>
    <lineage>
        <taxon>Bacteria</taxon>
        <taxon>Thermotogati</taxon>
        <taxon>Deinococcota</taxon>
        <taxon>Deinococci</taxon>
        <taxon>Thermales</taxon>
        <taxon>Thermaceae</taxon>
        <taxon>Meiothermus</taxon>
    </lineage>
</organism>
<evidence type="ECO:0000256" key="7">
    <source>
        <dbReference type="ARBA" id="ARBA00022840"/>
    </source>
</evidence>
<name>A0A806DMX7_MEIRD</name>
<dbReference type="Pfam" id="PF01909">
    <property type="entry name" value="NTP_transf_2"/>
    <property type="match status" value="1"/>
</dbReference>
<dbReference type="SUPFAM" id="SSF81301">
    <property type="entry name" value="Nucleotidyltransferase"/>
    <property type="match status" value="1"/>
</dbReference>
<dbReference type="RefSeq" id="WP_013014742.1">
    <property type="nucleotide sequence ID" value="NC_013946.1"/>
</dbReference>
<evidence type="ECO:0000256" key="5">
    <source>
        <dbReference type="ARBA" id="ARBA00022723"/>
    </source>
</evidence>
<gene>
    <name evidence="11" type="ordered locus">Mrub_2493</name>
</gene>
<evidence type="ECO:0000313" key="11">
    <source>
        <dbReference type="EMBL" id="ADD29244.1"/>
    </source>
</evidence>
<dbReference type="OrthoDB" id="90159at2"/>
<comment type="similarity">
    <text evidence="9">Belongs to the MntA antitoxin family.</text>
</comment>
<evidence type="ECO:0000256" key="1">
    <source>
        <dbReference type="ARBA" id="ARBA00001946"/>
    </source>
</evidence>
<evidence type="ECO:0000259" key="10">
    <source>
        <dbReference type="Pfam" id="PF01909"/>
    </source>
</evidence>
<dbReference type="GO" id="GO:0016779">
    <property type="term" value="F:nucleotidyltransferase activity"/>
    <property type="evidence" value="ECO:0007669"/>
    <property type="project" value="UniProtKB-KW"/>
</dbReference>
<keyword evidence="8" id="KW-0460">Magnesium</keyword>
<dbReference type="CDD" id="cd05403">
    <property type="entry name" value="NT_KNTase_like"/>
    <property type="match status" value="1"/>
</dbReference>
<dbReference type="PANTHER" id="PTHR33571">
    <property type="entry name" value="SSL8005 PROTEIN"/>
    <property type="match status" value="1"/>
</dbReference>
<evidence type="ECO:0000256" key="3">
    <source>
        <dbReference type="ARBA" id="ARBA00022679"/>
    </source>
</evidence>
<evidence type="ECO:0000313" key="12">
    <source>
        <dbReference type="Proteomes" id="UP000006655"/>
    </source>
</evidence>
<dbReference type="InterPro" id="IPR052038">
    <property type="entry name" value="Type-VII_TA_antitoxin"/>
</dbReference>
<evidence type="ECO:0000256" key="8">
    <source>
        <dbReference type="ARBA" id="ARBA00022842"/>
    </source>
</evidence>
<feature type="domain" description="Polymerase nucleotidyl transferase" evidence="10">
    <location>
        <begin position="17"/>
        <end position="81"/>
    </location>
</feature>
<dbReference type="GO" id="GO:0046872">
    <property type="term" value="F:metal ion binding"/>
    <property type="evidence" value="ECO:0007669"/>
    <property type="project" value="UniProtKB-KW"/>
</dbReference>
<accession>A0A806DMX7</accession>
<keyword evidence="3" id="KW-0808">Transferase</keyword>
<reference evidence="11 12" key="1">
    <citation type="journal article" date="2010" name="Stand. Genomic Sci.">
        <title>Complete genome sequence of Meiothermus ruber type strain (21).</title>
        <authorList>
            <person name="Tindall B.J."/>
            <person name="Sikorski J."/>
            <person name="Lucas S."/>
            <person name="Goltsman E."/>
            <person name="Copeland A."/>
            <person name="Glavina Del Rio T."/>
            <person name="Nolan M."/>
            <person name="Tice H."/>
            <person name="Cheng J.F."/>
            <person name="Han C."/>
            <person name="Pitluck S."/>
            <person name="Liolios K."/>
            <person name="Ivanova N."/>
            <person name="Mavromatis K."/>
            <person name="Ovchinnikova G."/>
            <person name="Pati A."/>
            <person name="Fahnrich R."/>
            <person name="Goodwin L."/>
            <person name="Chen A."/>
            <person name="Palaniappan K."/>
            <person name="Land M."/>
            <person name="Hauser L."/>
            <person name="Chang Y.J."/>
            <person name="Jeffries C.D."/>
            <person name="Rohde M."/>
            <person name="Goker M."/>
            <person name="Woyke T."/>
            <person name="Bristow J."/>
            <person name="Eisen J.A."/>
            <person name="Markowitz V."/>
            <person name="Hugenholtz P."/>
            <person name="Kyrpides N.C."/>
            <person name="Klenk H.P."/>
            <person name="Lapidus A."/>
        </authorList>
    </citation>
    <scope>NUCLEOTIDE SEQUENCE [LARGE SCALE GENOMIC DNA]</scope>
    <source>
        <strain evidence="12">ATCC 35948 / DSM 1279 / VKM B-1258 / 21</strain>
    </source>
</reference>
<keyword evidence="4" id="KW-0548">Nucleotidyltransferase</keyword>
<protein>
    <submittedName>
        <fullName evidence="11">DNA polymerase beta domain protein region</fullName>
    </submittedName>
</protein>
<dbReference type="KEGG" id="mrb:Mrub_2493"/>
<dbReference type="EMBL" id="CP001743">
    <property type="protein sequence ID" value="ADD29244.1"/>
    <property type="molecule type" value="Genomic_DNA"/>
</dbReference>
<evidence type="ECO:0000256" key="6">
    <source>
        <dbReference type="ARBA" id="ARBA00022741"/>
    </source>
</evidence>
<keyword evidence="6" id="KW-0547">Nucleotide-binding</keyword>
<evidence type="ECO:0000256" key="4">
    <source>
        <dbReference type="ARBA" id="ARBA00022695"/>
    </source>
</evidence>
<keyword evidence="5" id="KW-0479">Metal-binding</keyword>
<keyword evidence="12" id="KW-1185">Reference proteome</keyword>
<dbReference type="GO" id="GO:0005524">
    <property type="term" value="F:ATP binding"/>
    <property type="evidence" value="ECO:0007669"/>
    <property type="project" value="UniProtKB-KW"/>
</dbReference>
<evidence type="ECO:0000256" key="9">
    <source>
        <dbReference type="ARBA" id="ARBA00038276"/>
    </source>
</evidence>
<dbReference type="InterPro" id="IPR002934">
    <property type="entry name" value="Polymerase_NTP_transf_dom"/>
</dbReference>
<keyword evidence="7" id="KW-0067">ATP-binding</keyword>
<sequence>MRRGSVLAILEEPLPGLAQQYGIKSLYLFGSTARDEASPDSDVDFLVRLAQPTFERYIGLKHALEDLLGCKVDLVSAKKVPAELRAHLEADALRLI</sequence>
<dbReference type="Gene3D" id="3.30.460.10">
    <property type="entry name" value="Beta Polymerase, domain 2"/>
    <property type="match status" value="1"/>
</dbReference>